<dbReference type="InterPro" id="IPR013094">
    <property type="entry name" value="AB_hydrolase_3"/>
</dbReference>
<evidence type="ECO:0000313" key="6">
    <source>
        <dbReference type="Proteomes" id="UP000037751"/>
    </source>
</evidence>
<dbReference type="GeneID" id="28727170"/>
<dbReference type="AlphaFoldDB" id="A0A0M8MKW9"/>
<evidence type="ECO:0000313" key="5">
    <source>
        <dbReference type="EMBL" id="KOS14546.1"/>
    </source>
</evidence>
<gene>
    <name evidence="5" type="ORF">Malapachy_0782</name>
</gene>
<dbReference type="InterPro" id="IPR029058">
    <property type="entry name" value="AB_hydrolase_fold"/>
</dbReference>
<evidence type="ECO:0000259" key="4">
    <source>
        <dbReference type="Pfam" id="PF07859"/>
    </source>
</evidence>
<comment type="catalytic activity">
    <reaction evidence="2">
        <text>a diacylglycerol + H2O = a monoacylglycerol + a fatty acid + H(+)</text>
        <dbReference type="Rhea" id="RHEA:32731"/>
        <dbReference type="ChEBI" id="CHEBI:15377"/>
        <dbReference type="ChEBI" id="CHEBI:15378"/>
        <dbReference type="ChEBI" id="CHEBI:17408"/>
        <dbReference type="ChEBI" id="CHEBI:18035"/>
        <dbReference type="ChEBI" id="CHEBI:28868"/>
    </reaction>
</comment>
<dbReference type="OrthoDB" id="2152029at2759"/>
<sequence>MSTVSPAVKHAVEKAKPAKVTYFLFILKSLLFHGYFVPTTLLLLPFVILRCMIPYGPGRYKKWTVMETVGVYLTRRAIRNMCRFGMQPIPPREHGWRESNNMLGAFLSLLNNSGPGGIVAMPSAEIHQVEEMVKRGRHDRDWFNPPPLEAFKGILSIKTSPEDMVTDSAMYNGPALVEPKWAKTRIRGLWFMKDAKSHAPKPGPAGSQKQPVLLYFHGGAGVTFSAGDPFMGQTLAKSISQIGKMDMFSVDYNLAPFAPYPVTIVQALAGYLHLINHYGYHPSQIFIGGDSYGAWLTMQLEHYLRTDGKHITEALSHKSSYPSGVAGLYLLSPWLYVYDTKKPSRSYGGNGMKYDIVVLEFPAWGVSAMKVGPKYHKRCPLPLDSPWLSPGCMPKEGLSQLPPVFMMLGGIEALYDEDMEFAHHLEEAGTELELIVDPDATHDIGTMATFSRRFRTICEESEKWFARKSL</sequence>
<dbReference type="Gene3D" id="3.40.50.1820">
    <property type="entry name" value="alpha/beta hydrolase"/>
    <property type="match status" value="1"/>
</dbReference>
<dbReference type="Proteomes" id="UP000037751">
    <property type="component" value="Unassembled WGS sequence"/>
</dbReference>
<dbReference type="EMBL" id="LGAV01000003">
    <property type="protein sequence ID" value="KOS14546.1"/>
    <property type="molecule type" value="Genomic_DNA"/>
</dbReference>
<accession>A0A0M8MKW9</accession>
<organism evidence="5 6">
    <name type="scientific">Malassezia pachydermatis</name>
    <dbReference type="NCBI Taxonomy" id="77020"/>
    <lineage>
        <taxon>Eukaryota</taxon>
        <taxon>Fungi</taxon>
        <taxon>Dikarya</taxon>
        <taxon>Basidiomycota</taxon>
        <taxon>Ustilaginomycotina</taxon>
        <taxon>Malasseziomycetes</taxon>
        <taxon>Malasseziales</taxon>
        <taxon>Malasseziaceae</taxon>
        <taxon>Malassezia</taxon>
    </lineage>
</organism>
<dbReference type="STRING" id="77020.A0A0M8MKW9"/>
<keyword evidence="6" id="KW-1185">Reference proteome</keyword>
<reference evidence="5 6" key="1">
    <citation type="submission" date="2015-07" db="EMBL/GenBank/DDBJ databases">
        <title>Draft Genome Sequence of Malassezia furfur CBS1878 and Malassezia pachydermatis CBS1879.</title>
        <authorList>
            <person name="Triana S."/>
            <person name="Ohm R."/>
            <person name="Gonzalez A."/>
            <person name="DeCock H."/>
            <person name="Restrepo S."/>
            <person name="Celis A."/>
        </authorList>
    </citation>
    <scope>NUCLEOTIDE SEQUENCE [LARGE SCALE GENOMIC DNA]</scope>
    <source>
        <strain evidence="5 6">CBS 1879</strain>
    </source>
</reference>
<name>A0A0M8MKW9_9BASI</name>
<comment type="catalytic activity">
    <reaction evidence="3">
        <text>a monoacylglycerol + H2O = glycerol + a fatty acid + H(+)</text>
        <dbReference type="Rhea" id="RHEA:15245"/>
        <dbReference type="ChEBI" id="CHEBI:15377"/>
        <dbReference type="ChEBI" id="CHEBI:15378"/>
        <dbReference type="ChEBI" id="CHEBI:17408"/>
        <dbReference type="ChEBI" id="CHEBI:17754"/>
        <dbReference type="ChEBI" id="CHEBI:28868"/>
    </reaction>
</comment>
<dbReference type="PANTHER" id="PTHR48081:SF26">
    <property type="entry name" value="ALPHA_BETA HYDROLASE FOLD-3 DOMAIN-CONTAINING PROTEIN"/>
    <property type="match status" value="1"/>
</dbReference>
<dbReference type="SUPFAM" id="SSF53474">
    <property type="entry name" value="alpha/beta-Hydrolases"/>
    <property type="match status" value="1"/>
</dbReference>
<evidence type="ECO:0000256" key="1">
    <source>
        <dbReference type="ARBA" id="ARBA00022801"/>
    </source>
</evidence>
<comment type="caution">
    <text evidence="5">The sequence shown here is derived from an EMBL/GenBank/DDBJ whole genome shotgun (WGS) entry which is preliminary data.</text>
</comment>
<protein>
    <submittedName>
        <fullName evidence="5">Endoplasmic reticulum protein</fullName>
    </submittedName>
</protein>
<dbReference type="VEuPathDB" id="FungiDB:Malapachy_0782"/>
<dbReference type="GO" id="GO:0016787">
    <property type="term" value="F:hydrolase activity"/>
    <property type="evidence" value="ECO:0007669"/>
    <property type="project" value="UniProtKB-KW"/>
</dbReference>
<proteinExistence type="predicted"/>
<dbReference type="Pfam" id="PF07859">
    <property type="entry name" value="Abhydrolase_3"/>
    <property type="match status" value="1"/>
</dbReference>
<dbReference type="InterPro" id="IPR050300">
    <property type="entry name" value="GDXG_lipolytic_enzyme"/>
</dbReference>
<evidence type="ECO:0000256" key="2">
    <source>
        <dbReference type="ARBA" id="ARBA00047591"/>
    </source>
</evidence>
<keyword evidence="1" id="KW-0378">Hydrolase</keyword>
<feature type="domain" description="Alpha/beta hydrolase fold-3" evidence="4">
    <location>
        <begin position="213"/>
        <end position="443"/>
    </location>
</feature>
<dbReference type="PANTHER" id="PTHR48081">
    <property type="entry name" value="AB HYDROLASE SUPERFAMILY PROTEIN C4A8.06C"/>
    <property type="match status" value="1"/>
</dbReference>
<evidence type="ECO:0000256" key="3">
    <source>
        <dbReference type="ARBA" id="ARBA00048461"/>
    </source>
</evidence>
<dbReference type="RefSeq" id="XP_017992178.1">
    <property type="nucleotide sequence ID" value="XM_018135295.1"/>
</dbReference>